<dbReference type="EMBL" id="JBHTJW010000002">
    <property type="protein sequence ID" value="MFD0928692.1"/>
    <property type="molecule type" value="Genomic_DNA"/>
</dbReference>
<keyword evidence="1" id="KW-0863">Zinc-finger</keyword>
<feature type="domain" description="SWIM-type" evidence="2">
    <location>
        <begin position="58"/>
        <end position="91"/>
    </location>
</feature>
<evidence type="ECO:0000313" key="4">
    <source>
        <dbReference type="Proteomes" id="UP001597106"/>
    </source>
</evidence>
<name>A0ABW3GJ92_9PROT</name>
<evidence type="ECO:0000313" key="3">
    <source>
        <dbReference type="EMBL" id="MFD0928692.1"/>
    </source>
</evidence>
<sequence>MSELKHRLIDMLTRFDDDAFIALSNKGLFRRARKDFEQHPGKIVEENDTHITLQVNEQIIKIDAKGPAFASCSCPASGICQHILSASLTLKNIQEDEVTRNEVSEHNFRYEAKLPTESQAEDLHETLLSITRETLIKHAGKPGFRWAWELINNLDLEQDVAITRHNHIVIGFTHPTMTLRYLGGGVDSLICDLQTSQLAKYQVAAVILYKLINGVNLDPLEVTTKPQNSNLDFGIDYAIAESKDSTLISSRNRLLSQVDELLNDCLILGISHLSHNMLDKFSSFAVWAQGVYFYRLSLLLRRIAEHVELQIERSANADGNRIFEDLAFAYGLTSALQSSLKTGVVSSNLQGKSRSQYEEVGSLVLLGLGAQAWRTPSGFLGLTMLFWSPETQQFLACSDARPEAQGGFNPITRYKTSGPWTGLGSPSKVTGMEVRLDNASVNNEGRISASESIISTQIKIENFANQLNPFSSWNAMYLSYSKARQSLLASPRPLDDWICLKPSKCQEAKFDEIRQKLIWNVIDDLNEVFTLEVSFSPYTEHAIKRIEQLSKSTWEEGDLIVVKLISIENRLIGEPLSIVRRHVKHDENAVDALFFDEPKKVTNFAISKLTSFFKSKTNSYRETDSLDSELKHARFENFKKWLLLNVERGLSPDRMPKLMTEYKDIHRELLETGYTALPQWHETLSTPSQLLKARYICMQYERIFSLQKAS</sequence>
<dbReference type="PROSITE" id="PS50966">
    <property type="entry name" value="ZF_SWIM"/>
    <property type="match status" value="1"/>
</dbReference>
<dbReference type="InterPro" id="IPR007527">
    <property type="entry name" value="Znf_SWIM"/>
</dbReference>
<dbReference type="Proteomes" id="UP001597106">
    <property type="component" value="Unassembled WGS sequence"/>
</dbReference>
<protein>
    <recommendedName>
        <fullName evidence="2">SWIM-type domain-containing protein</fullName>
    </recommendedName>
</protein>
<keyword evidence="1" id="KW-0479">Metal-binding</keyword>
<keyword evidence="4" id="KW-1185">Reference proteome</keyword>
<reference evidence="4" key="1">
    <citation type="journal article" date="2019" name="Int. J. Syst. Evol. Microbiol.">
        <title>The Global Catalogue of Microorganisms (GCM) 10K type strain sequencing project: providing services to taxonomists for standard genome sequencing and annotation.</title>
        <authorList>
            <consortium name="The Broad Institute Genomics Platform"/>
            <consortium name="The Broad Institute Genome Sequencing Center for Infectious Disease"/>
            <person name="Wu L."/>
            <person name="Ma J."/>
        </authorList>
    </citation>
    <scope>NUCLEOTIDE SEQUENCE [LARGE SCALE GENOMIC DNA]</scope>
    <source>
        <strain evidence="4">CCUG 59685</strain>
    </source>
</reference>
<organism evidence="3 4">
    <name type="scientific">Methylophilus glucosoxydans</name>
    <dbReference type="NCBI Taxonomy" id="752553"/>
    <lineage>
        <taxon>Bacteria</taxon>
        <taxon>Pseudomonadati</taxon>
        <taxon>Pseudomonadota</taxon>
        <taxon>Betaproteobacteria</taxon>
        <taxon>Nitrosomonadales</taxon>
        <taxon>Methylophilaceae</taxon>
        <taxon>Methylophilus</taxon>
    </lineage>
</organism>
<comment type="caution">
    <text evidence="3">The sequence shown here is derived from an EMBL/GenBank/DDBJ whole genome shotgun (WGS) entry which is preliminary data.</text>
</comment>
<dbReference type="RefSeq" id="WP_379073828.1">
    <property type="nucleotide sequence ID" value="NZ_JBHTJW010000002.1"/>
</dbReference>
<gene>
    <name evidence="3" type="ORF">ACFQ1T_02755</name>
</gene>
<accession>A0ABW3GJ92</accession>
<evidence type="ECO:0000256" key="1">
    <source>
        <dbReference type="PROSITE-ProRule" id="PRU00325"/>
    </source>
</evidence>
<proteinExistence type="predicted"/>
<keyword evidence="1" id="KW-0862">Zinc</keyword>
<evidence type="ECO:0000259" key="2">
    <source>
        <dbReference type="PROSITE" id="PS50966"/>
    </source>
</evidence>